<dbReference type="GO" id="GO:0030313">
    <property type="term" value="C:cell envelope"/>
    <property type="evidence" value="ECO:0007669"/>
    <property type="project" value="UniProtKB-SubCell"/>
</dbReference>
<dbReference type="PANTHER" id="PTHR30600">
    <property type="entry name" value="CYTOCHROME C PEROXIDASE-RELATED"/>
    <property type="match status" value="1"/>
</dbReference>
<dbReference type="InterPro" id="IPR004852">
    <property type="entry name" value="Di-haem_cyt_c_peroxidsae"/>
</dbReference>
<sequence length="437" mass="45916">MRSLLLALAFPVTAAAQEFPAPLTEADFIAVNEAEAALGQLLFYDPILSGNRNIACATCHHPRFATSDGLSLGMGEGGIGLGPDRVADPANYPTEFIPRNAPALFNLGATQVTVLFHDGRIEVDPARTSGFRTPMGEDMEVGFSGILSAQTMFPVLSADEMAGHVKENDIAKAVRSGRITGPGGAWDIIARRVEGAGDYQQRFEAVYPEVAAGRPLHFTDISNAIAAFMAFEWRADMAPFDAFLRGDAAALSAEALEGAKLFYGAAGCSGCHAGALQTDHGFHAMGVPQIGPGKRMAFETHHSDIGRMGVTGRAEDAYAFRTPSLRNVTATAPYGHSGAYADLRDFVQAHAAPRAALAAYTGAPARLAALEHDALGPLSDAADRAALEAAIEVEDRPLSAAETDAIMAFLESLTDQPAIDGRLGVPDTVPSGLPVDR</sequence>
<keyword evidence="8" id="KW-0575">Peroxidase</keyword>
<evidence type="ECO:0000313" key="8">
    <source>
        <dbReference type="EMBL" id="SIN85869.1"/>
    </source>
</evidence>
<dbReference type="Pfam" id="PF03150">
    <property type="entry name" value="CCP_MauG"/>
    <property type="match status" value="1"/>
</dbReference>
<evidence type="ECO:0000256" key="2">
    <source>
        <dbReference type="ARBA" id="ARBA00022617"/>
    </source>
</evidence>
<evidence type="ECO:0000313" key="9">
    <source>
        <dbReference type="Proteomes" id="UP000184932"/>
    </source>
</evidence>
<dbReference type="Proteomes" id="UP000184932">
    <property type="component" value="Unassembled WGS sequence"/>
</dbReference>
<dbReference type="STRING" id="1217970.SAMN05444002_1052"/>
<evidence type="ECO:0000256" key="3">
    <source>
        <dbReference type="ARBA" id="ARBA00022723"/>
    </source>
</evidence>
<feature type="domain" description="Cytochrome c" evidence="7">
    <location>
        <begin position="253"/>
        <end position="414"/>
    </location>
</feature>
<dbReference type="PANTHER" id="PTHR30600:SF9">
    <property type="entry name" value="BLR7738 PROTEIN"/>
    <property type="match status" value="1"/>
</dbReference>
<protein>
    <submittedName>
        <fullName evidence="8">Cytochrome c peroxidase</fullName>
    </submittedName>
</protein>
<keyword evidence="2 6" id="KW-0349">Heme</keyword>
<keyword evidence="4" id="KW-0560">Oxidoreductase</keyword>
<dbReference type="InterPro" id="IPR051395">
    <property type="entry name" value="Cytochrome_c_Peroxidase/MauG"/>
</dbReference>
<dbReference type="GO" id="GO:0009055">
    <property type="term" value="F:electron transfer activity"/>
    <property type="evidence" value="ECO:0007669"/>
    <property type="project" value="InterPro"/>
</dbReference>
<reference evidence="9" key="1">
    <citation type="submission" date="2016-11" db="EMBL/GenBank/DDBJ databases">
        <authorList>
            <person name="Varghese N."/>
            <person name="Submissions S."/>
        </authorList>
    </citation>
    <scope>NUCLEOTIDE SEQUENCE [LARGE SCALE GENOMIC DNA]</scope>
    <source>
        <strain evidence="9">DSM 29440</strain>
    </source>
</reference>
<dbReference type="EMBL" id="FSRL01000001">
    <property type="protein sequence ID" value="SIN85869.1"/>
    <property type="molecule type" value="Genomic_DNA"/>
</dbReference>
<feature type="domain" description="Cytochrome c" evidence="7">
    <location>
        <begin position="34"/>
        <end position="248"/>
    </location>
</feature>
<organism evidence="8 9">
    <name type="scientific">Vannielia litorea</name>
    <dbReference type="NCBI Taxonomy" id="1217970"/>
    <lineage>
        <taxon>Bacteria</taxon>
        <taxon>Pseudomonadati</taxon>
        <taxon>Pseudomonadota</taxon>
        <taxon>Alphaproteobacteria</taxon>
        <taxon>Rhodobacterales</taxon>
        <taxon>Paracoccaceae</taxon>
        <taxon>Vannielia</taxon>
    </lineage>
</organism>
<dbReference type="GO" id="GO:0004130">
    <property type="term" value="F:cytochrome-c peroxidase activity"/>
    <property type="evidence" value="ECO:0007669"/>
    <property type="project" value="TreeGrafter"/>
</dbReference>
<evidence type="ECO:0000256" key="1">
    <source>
        <dbReference type="ARBA" id="ARBA00004196"/>
    </source>
</evidence>
<dbReference type="SUPFAM" id="SSF46626">
    <property type="entry name" value="Cytochrome c"/>
    <property type="match status" value="2"/>
</dbReference>
<dbReference type="InterPro" id="IPR009056">
    <property type="entry name" value="Cyt_c-like_dom"/>
</dbReference>
<keyword evidence="5 6" id="KW-0408">Iron</keyword>
<dbReference type="GO" id="GO:0046872">
    <property type="term" value="F:metal ion binding"/>
    <property type="evidence" value="ECO:0007669"/>
    <property type="project" value="UniProtKB-KW"/>
</dbReference>
<accession>A0A1N6ES14</accession>
<dbReference type="Gene3D" id="1.10.760.10">
    <property type="entry name" value="Cytochrome c-like domain"/>
    <property type="match status" value="2"/>
</dbReference>
<evidence type="ECO:0000256" key="4">
    <source>
        <dbReference type="ARBA" id="ARBA00023002"/>
    </source>
</evidence>
<evidence type="ECO:0000256" key="5">
    <source>
        <dbReference type="ARBA" id="ARBA00023004"/>
    </source>
</evidence>
<evidence type="ECO:0000259" key="7">
    <source>
        <dbReference type="PROSITE" id="PS51007"/>
    </source>
</evidence>
<gene>
    <name evidence="8" type="ORF">SAMN05444002_1052</name>
</gene>
<dbReference type="PROSITE" id="PS51007">
    <property type="entry name" value="CYTC"/>
    <property type="match status" value="2"/>
</dbReference>
<dbReference type="RefSeq" id="WP_074255162.1">
    <property type="nucleotide sequence ID" value="NZ_FSRL01000001.1"/>
</dbReference>
<dbReference type="OrthoDB" id="9805202at2"/>
<evidence type="ECO:0000256" key="6">
    <source>
        <dbReference type="PROSITE-ProRule" id="PRU00433"/>
    </source>
</evidence>
<keyword evidence="3 6" id="KW-0479">Metal-binding</keyword>
<dbReference type="InterPro" id="IPR036909">
    <property type="entry name" value="Cyt_c-like_dom_sf"/>
</dbReference>
<name>A0A1N6ES14_9RHOB</name>
<comment type="subcellular location">
    <subcellularLocation>
        <location evidence="1">Cell envelope</location>
    </subcellularLocation>
</comment>
<dbReference type="GO" id="GO:0020037">
    <property type="term" value="F:heme binding"/>
    <property type="evidence" value="ECO:0007669"/>
    <property type="project" value="InterPro"/>
</dbReference>
<keyword evidence="9" id="KW-1185">Reference proteome</keyword>
<dbReference type="AlphaFoldDB" id="A0A1N6ES14"/>
<proteinExistence type="predicted"/>